<dbReference type="EMBL" id="JBAHYK010000816">
    <property type="protein sequence ID" value="KAL0571134.1"/>
    <property type="molecule type" value="Genomic_DNA"/>
</dbReference>
<reference evidence="2 3" key="1">
    <citation type="submission" date="2024-02" db="EMBL/GenBank/DDBJ databases">
        <title>A draft genome for the cacao thread blight pathogen Marasmius crinis-equi.</title>
        <authorList>
            <person name="Cohen S.P."/>
            <person name="Baruah I.K."/>
            <person name="Amoako-Attah I."/>
            <person name="Bukari Y."/>
            <person name="Meinhardt L.W."/>
            <person name="Bailey B.A."/>
        </authorList>
    </citation>
    <scope>NUCLEOTIDE SEQUENCE [LARGE SCALE GENOMIC DNA]</scope>
    <source>
        <strain evidence="2 3">GH-76</strain>
    </source>
</reference>
<dbReference type="PANTHER" id="PTHR46791">
    <property type="entry name" value="EXPRESSED PROTEIN"/>
    <property type="match status" value="1"/>
</dbReference>
<organism evidence="2 3">
    <name type="scientific">Marasmius crinis-equi</name>
    <dbReference type="NCBI Taxonomy" id="585013"/>
    <lineage>
        <taxon>Eukaryota</taxon>
        <taxon>Fungi</taxon>
        <taxon>Dikarya</taxon>
        <taxon>Basidiomycota</taxon>
        <taxon>Agaricomycotina</taxon>
        <taxon>Agaricomycetes</taxon>
        <taxon>Agaricomycetidae</taxon>
        <taxon>Agaricales</taxon>
        <taxon>Marasmiineae</taxon>
        <taxon>Marasmiaceae</taxon>
        <taxon>Marasmius</taxon>
    </lineage>
</organism>
<evidence type="ECO:0000259" key="1">
    <source>
        <dbReference type="Pfam" id="PF24764"/>
    </source>
</evidence>
<proteinExistence type="predicted"/>
<comment type="caution">
    <text evidence="2">The sequence shown here is derived from an EMBL/GenBank/DDBJ whole genome shotgun (WGS) entry which is preliminary data.</text>
</comment>
<dbReference type="InterPro" id="IPR058913">
    <property type="entry name" value="Integrase_dom_put"/>
</dbReference>
<dbReference type="PANTHER" id="PTHR46791:SF5">
    <property type="entry name" value="CLR5 DOMAIN-CONTAINING PROTEIN-RELATED"/>
    <property type="match status" value="1"/>
</dbReference>
<name>A0ABR3F7F3_9AGAR</name>
<feature type="domain" description="Integrase core" evidence="1">
    <location>
        <begin position="2"/>
        <end position="99"/>
    </location>
</feature>
<evidence type="ECO:0000313" key="2">
    <source>
        <dbReference type="EMBL" id="KAL0571134.1"/>
    </source>
</evidence>
<dbReference type="Proteomes" id="UP001465976">
    <property type="component" value="Unassembled WGS sequence"/>
</dbReference>
<dbReference type="Pfam" id="PF24764">
    <property type="entry name" value="rva_4"/>
    <property type="match status" value="1"/>
</dbReference>
<accession>A0ABR3F7F3</accession>
<protein>
    <recommendedName>
        <fullName evidence="1">Integrase core domain-containing protein</fullName>
    </recommendedName>
</protein>
<keyword evidence="3" id="KW-1185">Reference proteome</keyword>
<sequence length="226" mass="26641">MVISDRSVHNIRFERLWRDLTRGFGSKWKVFFRSLETRDGLNPHANDHIWLLHYLFRGAIQDEATEWAEAWNHHQIRQEFPNRSRSPQDLFFFGELEHGRRDMGNMLEDGWTDPDPLGQDQIDGYGVDWPELENSEVLTHHNDHNEDHTIVETLRMNRGSRRPLELSSVEIPRFECPFTAEQVDELNDHLASLPYAFSENMLDRRSLWVEALRFCENCLSILTPAA</sequence>
<evidence type="ECO:0000313" key="3">
    <source>
        <dbReference type="Proteomes" id="UP001465976"/>
    </source>
</evidence>
<gene>
    <name evidence="2" type="ORF">V5O48_010826</name>
</gene>